<dbReference type="OrthoDB" id="6497461at2759"/>
<name>A0A1Y3BRQ9_EURMA</name>
<proteinExistence type="predicted"/>
<evidence type="ECO:0000256" key="1">
    <source>
        <dbReference type="SAM" id="MobiDB-lite"/>
    </source>
</evidence>
<feature type="region of interest" description="Disordered" evidence="1">
    <location>
        <begin position="1"/>
        <end position="34"/>
    </location>
</feature>
<dbReference type="InterPro" id="IPR012340">
    <property type="entry name" value="NA-bd_OB-fold"/>
</dbReference>
<comment type="caution">
    <text evidence="2">The sequence shown here is derived from an EMBL/GenBank/DDBJ whole genome shotgun (WGS) entry which is preliminary data.</text>
</comment>
<dbReference type="Gene3D" id="2.40.50.140">
    <property type="entry name" value="Nucleic acid-binding proteins"/>
    <property type="match status" value="1"/>
</dbReference>
<sequence length="612" mass="70780">MEMINPIMASTPVQQSKVHKSNNENDDKNTESSPQQYLTLEDVFNQYPLKKDLIKVSIFAIIQSYDKEKGILTVMDKTRKNFAIKFIRPIIHTRPNCVSVNQSPRFPTRTGDIIRIDNLFLYEDFTRRCNNIENIVIFESFKDEMFNPFFVGNEPEFTDEDRDKITELTNWNIALLLEAKVRQITTKYRHSVDTAFQVLCTLKYDNRIVLACWNGCPFEEYPCIQLIKLQQIIDTLNGVKSKPNVYNEEFIRKIFIEHKIVFISVYGIHRVVATVLKPLDFIVVYNLFIKSDDYYYAKHSFIVHDGINFGRCIRLAEENSELAIALKTQIEKKCVLGESFDPENRLNHSLSQIIDISSENIEQECLPAKQMKLVNGNTNQQGSASFYFSNTLDDSSLASDINTIPCSHNEYTETQKEILRRHFYSRKNLNSSFIRLNSFAQLIGYKNVENQFFLVDAKFHSVIFGTQDPIHIFSSMSTLRRYACLVLCNANGCDYQDTFESFFAKSSDWLTEKDEQLICINQESSDIEDASSSEEMKFLKCPNCHTKNIILSLDFILILQDYENGLIVSRLNKIDANVFFNCSTYELCQGASSPLLKQIPAFFKHAFHVTND</sequence>
<dbReference type="EMBL" id="MUJZ01007037">
    <property type="protein sequence ID" value="OTF82724.1"/>
    <property type="molecule type" value="Genomic_DNA"/>
</dbReference>
<reference evidence="2 3" key="1">
    <citation type="submission" date="2017-03" db="EMBL/GenBank/DDBJ databases">
        <title>Genome Survey of Euroglyphus maynei.</title>
        <authorList>
            <person name="Arlian L.G."/>
            <person name="Morgan M.S."/>
            <person name="Rider S.D."/>
        </authorList>
    </citation>
    <scope>NUCLEOTIDE SEQUENCE [LARGE SCALE GENOMIC DNA]</scope>
    <source>
        <strain evidence="2">Arlian Lab</strain>
        <tissue evidence="2">Whole body</tissue>
    </source>
</reference>
<evidence type="ECO:0000313" key="2">
    <source>
        <dbReference type="EMBL" id="OTF82724.1"/>
    </source>
</evidence>
<organism evidence="2 3">
    <name type="scientific">Euroglyphus maynei</name>
    <name type="common">Mayne's house dust mite</name>
    <dbReference type="NCBI Taxonomy" id="6958"/>
    <lineage>
        <taxon>Eukaryota</taxon>
        <taxon>Metazoa</taxon>
        <taxon>Ecdysozoa</taxon>
        <taxon>Arthropoda</taxon>
        <taxon>Chelicerata</taxon>
        <taxon>Arachnida</taxon>
        <taxon>Acari</taxon>
        <taxon>Acariformes</taxon>
        <taxon>Sarcoptiformes</taxon>
        <taxon>Astigmata</taxon>
        <taxon>Psoroptidia</taxon>
        <taxon>Analgoidea</taxon>
        <taxon>Pyroglyphidae</taxon>
        <taxon>Pyroglyphinae</taxon>
        <taxon>Euroglyphus</taxon>
    </lineage>
</organism>
<dbReference type="AlphaFoldDB" id="A0A1Y3BRQ9"/>
<gene>
    <name evidence="2" type="ORF">BLA29_001700</name>
</gene>
<feature type="non-terminal residue" evidence="2">
    <location>
        <position position="612"/>
    </location>
</feature>
<accession>A0A1Y3BRQ9</accession>
<protein>
    <recommendedName>
        <fullName evidence="4">Protection of telomeres protein 1 ssDNA-binding domain-containing protein</fullName>
    </recommendedName>
</protein>
<feature type="compositionally biased region" description="Basic and acidic residues" evidence="1">
    <location>
        <begin position="21"/>
        <end position="30"/>
    </location>
</feature>
<keyword evidence="3" id="KW-1185">Reference proteome</keyword>
<evidence type="ECO:0000313" key="3">
    <source>
        <dbReference type="Proteomes" id="UP000194236"/>
    </source>
</evidence>
<dbReference type="Proteomes" id="UP000194236">
    <property type="component" value="Unassembled WGS sequence"/>
</dbReference>
<evidence type="ECO:0008006" key="4">
    <source>
        <dbReference type="Google" id="ProtNLM"/>
    </source>
</evidence>